<dbReference type="STRING" id="573501.SAMN04487999_1062"/>
<evidence type="ECO:0000313" key="4">
    <source>
        <dbReference type="Proteomes" id="UP000184240"/>
    </source>
</evidence>
<sequence length="248" mass="27564">MKQLILSVALAMAFFTSCKEKAQEAKTEEVAVATTETTQPEDGEWEVLFDGTNLDKWHAYNGEAPTQWEIVDDALVFTPAENRDGSENLVTNEAYTSFVLKMDWMISEGGNSGIMWAVEEDPKYHEPYATGPEIQILDDERHPDTKAGPSHRSGALYDMIGAPEGIVNPAGEWNSYEITIDYNTNQGIIVLNGEEVVTFPVKGEGWEDLVSNSKFASWEAFAKTDTGLIALQDHGHQVSFKNIKIKKL</sequence>
<dbReference type="Gene3D" id="2.60.120.560">
    <property type="entry name" value="Exo-inulinase, domain 1"/>
    <property type="match status" value="1"/>
</dbReference>
<dbReference type="AlphaFoldDB" id="A0A1M5W6I1"/>
<evidence type="ECO:0000313" key="2">
    <source>
        <dbReference type="EMBL" id="RXG31215.1"/>
    </source>
</evidence>
<feature type="domain" description="3-keto-alpha-glucoside-1,2-lyase/3-keto-2-hydroxy-glucal hydratase" evidence="1">
    <location>
        <begin position="44"/>
        <end position="246"/>
    </location>
</feature>
<dbReference type="Pfam" id="PF06439">
    <property type="entry name" value="3keto-disac_hyd"/>
    <property type="match status" value="1"/>
</dbReference>
<dbReference type="Proteomes" id="UP000184240">
    <property type="component" value="Unassembled WGS sequence"/>
</dbReference>
<organism evidence="3 4">
    <name type="scientific">Leeuwenhoekiella palythoae</name>
    <dbReference type="NCBI Taxonomy" id="573501"/>
    <lineage>
        <taxon>Bacteria</taxon>
        <taxon>Pseudomonadati</taxon>
        <taxon>Bacteroidota</taxon>
        <taxon>Flavobacteriia</taxon>
        <taxon>Flavobacteriales</taxon>
        <taxon>Flavobacteriaceae</taxon>
        <taxon>Leeuwenhoekiella</taxon>
    </lineage>
</organism>
<name>A0A1M5W6I1_9FLAO</name>
<evidence type="ECO:0000313" key="3">
    <source>
        <dbReference type="EMBL" id="SHH82793.1"/>
    </source>
</evidence>
<keyword evidence="5" id="KW-1185">Reference proteome</keyword>
<gene>
    <name evidence="2" type="ORF">DSM01_355</name>
    <name evidence="3" type="ORF">SAMN04487999_1062</name>
</gene>
<dbReference type="InterPro" id="IPR010496">
    <property type="entry name" value="AL/BT2_dom"/>
</dbReference>
<dbReference type="PROSITE" id="PS51257">
    <property type="entry name" value="PROKAR_LIPOPROTEIN"/>
    <property type="match status" value="1"/>
</dbReference>
<evidence type="ECO:0000313" key="5">
    <source>
        <dbReference type="Proteomes" id="UP000290037"/>
    </source>
</evidence>
<protein>
    <recommendedName>
        <fullName evidence="1">3-keto-alpha-glucoside-1,2-lyase/3-keto-2-hydroxy-glucal hydratase domain-containing protein</fullName>
    </recommendedName>
</protein>
<dbReference type="Proteomes" id="UP000290037">
    <property type="component" value="Unassembled WGS sequence"/>
</dbReference>
<dbReference type="RefSeq" id="WP_072981075.1">
    <property type="nucleotide sequence ID" value="NZ_FQXT01000002.1"/>
</dbReference>
<dbReference type="EMBL" id="FQXT01000002">
    <property type="protein sequence ID" value="SHH82793.1"/>
    <property type="molecule type" value="Genomic_DNA"/>
</dbReference>
<dbReference type="EMBL" id="QOVN01000001">
    <property type="protein sequence ID" value="RXG31215.1"/>
    <property type="molecule type" value="Genomic_DNA"/>
</dbReference>
<evidence type="ECO:0000259" key="1">
    <source>
        <dbReference type="Pfam" id="PF06439"/>
    </source>
</evidence>
<accession>A0A1M5W6I1</accession>
<dbReference type="OrthoDB" id="9806233at2"/>
<reference evidence="3" key="2">
    <citation type="submission" date="2016-11" db="EMBL/GenBank/DDBJ databases">
        <authorList>
            <person name="Jaros S."/>
            <person name="Januszkiewicz K."/>
            <person name="Wedrychowicz H."/>
        </authorList>
    </citation>
    <scope>NUCLEOTIDE SEQUENCE [LARGE SCALE GENOMIC DNA]</scope>
    <source>
        <strain evidence="3">DSM 19859</strain>
    </source>
</reference>
<dbReference type="GO" id="GO:0016787">
    <property type="term" value="F:hydrolase activity"/>
    <property type="evidence" value="ECO:0007669"/>
    <property type="project" value="InterPro"/>
</dbReference>
<reference evidence="2 5" key="3">
    <citation type="submission" date="2018-07" db="EMBL/GenBank/DDBJ databases">
        <title>Leeuwenhoekiella genomics.</title>
        <authorList>
            <person name="Tahon G."/>
            <person name="Willems A."/>
        </authorList>
    </citation>
    <scope>NUCLEOTIDE SEQUENCE [LARGE SCALE GENOMIC DNA]</scope>
    <source>
        <strain evidence="2 5">LMG 24856</strain>
    </source>
</reference>
<reference evidence="4" key="1">
    <citation type="submission" date="2016-11" db="EMBL/GenBank/DDBJ databases">
        <authorList>
            <person name="Varghese N."/>
            <person name="Submissions S."/>
        </authorList>
    </citation>
    <scope>NUCLEOTIDE SEQUENCE [LARGE SCALE GENOMIC DNA]</scope>
    <source>
        <strain evidence="4">DSM 19859</strain>
    </source>
</reference>
<proteinExistence type="predicted"/>